<name>A0A183ST38_SCHSO</name>
<protein>
    <submittedName>
        <fullName evidence="2 4">Uncharacterized protein</fullName>
    </submittedName>
</protein>
<evidence type="ECO:0000313" key="2">
    <source>
        <dbReference type="EMBL" id="VDL93771.1"/>
    </source>
</evidence>
<reference evidence="4" key="1">
    <citation type="submission" date="2016-06" db="UniProtKB">
        <authorList>
            <consortium name="WormBaseParasite"/>
        </authorList>
    </citation>
    <scope>IDENTIFICATION</scope>
</reference>
<proteinExistence type="predicted"/>
<organism evidence="4">
    <name type="scientific">Schistocephalus solidus</name>
    <name type="common">Tapeworm</name>
    <dbReference type="NCBI Taxonomy" id="70667"/>
    <lineage>
        <taxon>Eukaryota</taxon>
        <taxon>Metazoa</taxon>
        <taxon>Spiralia</taxon>
        <taxon>Lophotrochozoa</taxon>
        <taxon>Platyhelminthes</taxon>
        <taxon>Cestoda</taxon>
        <taxon>Eucestoda</taxon>
        <taxon>Diphyllobothriidea</taxon>
        <taxon>Diphyllobothriidae</taxon>
        <taxon>Schistocephalus</taxon>
    </lineage>
</organism>
<evidence type="ECO:0000313" key="4">
    <source>
        <dbReference type="WBParaSite" id="SSLN_0000766401-mRNA-1"/>
    </source>
</evidence>
<dbReference type="WBParaSite" id="SSLN_0000766401-mRNA-1">
    <property type="protein sequence ID" value="SSLN_0000766401-mRNA-1"/>
    <property type="gene ID" value="SSLN_0000766401"/>
</dbReference>
<feature type="region of interest" description="Disordered" evidence="1">
    <location>
        <begin position="133"/>
        <end position="170"/>
    </location>
</feature>
<evidence type="ECO:0000256" key="1">
    <source>
        <dbReference type="SAM" id="MobiDB-lite"/>
    </source>
</evidence>
<dbReference type="Proteomes" id="UP000275846">
    <property type="component" value="Unassembled WGS sequence"/>
</dbReference>
<feature type="compositionally biased region" description="Polar residues" evidence="1">
    <location>
        <begin position="133"/>
        <end position="142"/>
    </location>
</feature>
<gene>
    <name evidence="2" type="ORF">SSLN_LOCUS7386</name>
</gene>
<dbReference type="AlphaFoldDB" id="A0A183ST38"/>
<reference evidence="2 3" key="2">
    <citation type="submission" date="2018-11" db="EMBL/GenBank/DDBJ databases">
        <authorList>
            <consortium name="Pathogen Informatics"/>
        </authorList>
    </citation>
    <scope>NUCLEOTIDE SEQUENCE [LARGE SCALE GENOMIC DNA]</scope>
    <source>
        <strain evidence="2 3">NST_G2</strain>
    </source>
</reference>
<dbReference type="EMBL" id="UYSU01034121">
    <property type="protein sequence ID" value="VDL93771.1"/>
    <property type="molecule type" value="Genomic_DNA"/>
</dbReference>
<accession>A0A183ST38</accession>
<evidence type="ECO:0000313" key="3">
    <source>
        <dbReference type="Proteomes" id="UP000275846"/>
    </source>
</evidence>
<feature type="compositionally biased region" description="Low complexity" evidence="1">
    <location>
        <begin position="143"/>
        <end position="160"/>
    </location>
</feature>
<keyword evidence="3" id="KW-1185">Reference proteome</keyword>
<sequence length="170" mass="18346">MRDSGVVYASTTCTSAPFPSSIPHPHPPPCSSPSLLFPAHSHPLFPPASPSPFLLPTRSKNSYGEGDSNHVDIAALNETRFFEQGQLEEVGAGYTFFWSGRPKAERRDASVSFAIRNDIVRNLPSTAGINNRLMSLHLPQQETSSPTSSAPTSPTPMTSSGEARNKSHED</sequence>
<dbReference type="OrthoDB" id="6242194at2759"/>